<reference evidence="2" key="2">
    <citation type="submission" date="2020-09" db="EMBL/GenBank/DDBJ databases">
        <authorList>
            <person name="Sun Q."/>
            <person name="Ohkuma M."/>
        </authorList>
    </citation>
    <scope>NUCLEOTIDE SEQUENCE</scope>
    <source>
        <strain evidence="2">JCM 4346</strain>
    </source>
</reference>
<reference evidence="2" key="1">
    <citation type="journal article" date="2014" name="Int. J. Syst. Evol. Microbiol.">
        <title>Complete genome sequence of Corynebacterium casei LMG S-19264T (=DSM 44701T), isolated from a smear-ripened cheese.</title>
        <authorList>
            <consortium name="US DOE Joint Genome Institute (JGI-PGF)"/>
            <person name="Walter F."/>
            <person name="Albersmeier A."/>
            <person name="Kalinowski J."/>
            <person name="Ruckert C."/>
        </authorList>
    </citation>
    <scope>NUCLEOTIDE SEQUENCE</scope>
    <source>
        <strain evidence="2">JCM 4346</strain>
    </source>
</reference>
<organism evidence="2 3">
    <name type="scientific">Streptomyces aurantiogriseus</name>
    <dbReference type="NCBI Taxonomy" id="66870"/>
    <lineage>
        <taxon>Bacteria</taxon>
        <taxon>Bacillati</taxon>
        <taxon>Actinomycetota</taxon>
        <taxon>Actinomycetes</taxon>
        <taxon>Kitasatosporales</taxon>
        <taxon>Streptomycetaceae</taxon>
        <taxon>Streptomyces</taxon>
    </lineage>
</organism>
<sequence>MDRRRLTEAPPAPSAIARSGMGKRAWARTGGGTQADGRGSWPGWQAGFYGHKGETSEEYWKVRWHDSDCGYGVGQVTDGMRLAGHEKPGETFLPPVTQKAVALDYAVNIAASMYILADKWNEVHTAGQTITDLAAADRLGRHVLPGHTCAQHVDDPPQSRTVIRRQSAWIPPTPRWARREQRSDTIPQVIRHKIIRHPQNSAAHQPNRQACEPNSF</sequence>
<name>A0A918L072_9ACTN</name>
<evidence type="ECO:0000313" key="3">
    <source>
        <dbReference type="Proteomes" id="UP000658320"/>
    </source>
</evidence>
<proteinExistence type="predicted"/>
<feature type="region of interest" description="Disordered" evidence="1">
    <location>
        <begin position="1"/>
        <end position="39"/>
    </location>
</feature>
<evidence type="ECO:0000313" key="2">
    <source>
        <dbReference type="EMBL" id="GGR64006.1"/>
    </source>
</evidence>
<protein>
    <submittedName>
        <fullName evidence="2">Uncharacterized protein</fullName>
    </submittedName>
</protein>
<evidence type="ECO:0000256" key="1">
    <source>
        <dbReference type="SAM" id="MobiDB-lite"/>
    </source>
</evidence>
<comment type="caution">
    <text evidence="2">The sequence shown here is derived from an EMBL/GenBank/DDBJ whole genome shotgun (WGS) entry which is preliminary data.</text>
</comment>
<keyword evidence="3" id="KW-1185">Reference proteome</keyword>
<dbReference type="Proteomes" id="UP000658320">
    <property type="component" value="Unassembled WGS sequence"/>
</dbReference>
<accession>A0A918L072</accession>
<dbReference type="EMBL" id="BMSX01000049">
    <property type="protein sequence ID" value="GGR64006.1"/>
    <property type="molecule type" value="Genomic_DNA"/>
</dbReference>
<gene>
    <name evidence="2" type="ORF">GCM10010251_95780</name>
</gene>
<dbReference type="AlphaFoldDB" id="A0A918L072"/>